<dbReference type="InterPro" id="IPR000483">
    <property type="entry name" value="Cys-rich_flank_reg_C"/>
</dbReference>
<keyword evidence="4" id="KW-0433">Leucine-rich repeat</keyword>
<dbReference type="Gene3D" id="3.80.10.10">
    <property type="entry name" value="Ribonuclease Inhibitor"/>
    <property type="match status" value="3"/>
</dbReference>
<dbReference type="SMART" id="SM00082">
    <property type="entry name" value="LRRCT"/>
    <property type="match status" value="1"/>
</dbReference>
<dbReference type="InterPro" id="IPR000157">
    <property type="entry name" value="TIR_dom"/>
</dbReference>
<dbReference type="PROSITE" id="PS50104">
    <property type="entry name" value="TIR"/>
    <property type="match status" value="1"/>
</dbReference>
<dbReference type="PRINTS" id="PR01537">
    <property type="entry name" value="INTRLKN1R1F"/>
</dbReference>
<evidence type="ECO:0000256" key="6">
    <source>
        <dbReference type="ARBA" id="ARBA00022729"/>
    </source>
</evidence>
<dbReference type="InterPro" id="IPR032675">
    <property type="entry name" value="LRR_dom_sf"/>
</dbReference>
<evidence type="ECO:0000259" key="16">
    <source>
        <dbReference type="PROSITE" id="PS50104"/>
    </source>
</evidence>
<keyword evidence="3" id="KW-0399">Innate immunity</keyword>
<dbReference type="GO" id="GO:0007165">
    <property type="term" value="P:signal transduction"/>
    <property type="evidence" value="ECO:0007669"/>
    <property type="project" value="InterPro"/>
</dbReference>
<dbReference type="SUPFAM" id="SSF52200">
    <property type="entry name" value="Toll/Interleukin receptor TIR domain"/>
    <property type="match status" value="1"/>
</dbReference>
<keyword evidence="10" id="KW-0520">NAD</keyword>
<evidence type="ECO:0000256" key="13">
    <source>
        <dbReference type="ARBA" id="ARBA00023180"/>
    </source>
</evidence>
<evidence type="ECO:0000256" key="11">
    <source>
        <dbReference type="ARBA" id="ARBA00023136"/>
    </source>
</evidence>
<dbReference type="PANTHER" id="PTHR24365:SF541">
    <property type="entry name" value="PROTEIN TOLL-RELATED"/>
    <property type="match status" value="1"/>
</dbReference>
<protein>
    <recommendedName>
        <fullName evidence="16">TIR domain-containing protein</fullName>
    </recommendedName>
</protein>
<evidence type="ECO:0000256" key="12">
    <source>
        <dbReference type="ARBA" id="ARBA00023170"/>
    </source>
</evidence>
<dbReference type="FunFam" id="3.40.50.10140:FF:000001">
    <property type="entry name" value="Toll-like receptor 2"/>
    <property type="match status" value="1"/>
</dbReference>
<gene>
    <name evidence="17" type="ORF">V1264_009531</name>
</gene>
<dbReference type="PANTHER" id="PTHR24365">
    <property type="entry name" value="TOLL-LIKE RECEPTOR"/>
    <property type="match status" value="1"/>
</dbReference>
<name>A0AAN9ASP4_9CAEN</name>
<evidence type="ECO:0000313" key="17">
    <source>
        <dbReference type="EMBL" id="KAK7091914.1"/>
    </source>
</evidence>
<feature type="signal peptide" evidence="15">
    <location>
        <begin position="1"/>
        <end position="20"/>
    </location>
</feature>
<proteinExistence type="inferred from homology"/>
<dbReference type="Proteomes" id="UP001374579">
    <property type="component" value="Unassembled WGS sequence"/>
</dbReference>
<dbReference type="SUPFAM" id="SSF52047">
    <property type="entry name" value="RNI-like"/>
    <property type="match status" value="1"/>
</dbReference>
<dbReference type="SMART" id="SM00255">
    <property type="entry name" value="TIR"/>
    <property type="match status" value="1"/>
</dbReference>
<evidence type="ECO:0000256" key="7">
    <source>
        <dbReference type="ARBA" id="ARBA00022737"/>
    </source>
</evidence>
<dbReference type="SUPFAM" id="SSF52058">
    <property type="entry name" value="L domain-like"/>
    <property type="match status" value="1"/>
</dbReference>
<evidence type="ECO:0000256" key="3">
    <source>
        <dbReference type="ARBA" id="ARBA00022588"/>
    </source>
</evidence>
<dbReference type="PRINTS" id="PR00019">
    <property type="entry name" value="LEURICHRPT"/>
</dbReference>
<dbReference type="PROSITE" id="PS51450">
    <property type="entry name" value="LRR"/>
    <property type="match status" value="2"/>
</dbReference>
<dbReference type="EMBL" id="JBAMIC010000022">
    <property type="protein sequence ID" value="KAK7091914.1"/>
    <property type="molecule type" value="Genomic_DNA"/>
</dbReference>
<evidence type="ECO:0000256" key="4">
    <source>
        <dbReference type="ARBA" id="ARBA00022614"/>
    </source>
</evidence>
<comment type="subcellular location">
    <subcellularLocation>
        <location evidence="1">Membrane</location>
        <topology evidence="1">Single-pass type I membrane protein</topology>
    </subcellularLocation>
</comment>
<dbReference type="Pfam" id="PF13855">
    <property type="entry name" value="LRR_8"/>
    <property type="match status" value="2"/>
</dbReference>
<keyword evidence="9 14" id="KW-1133">Transmembrane helix</keyword>
<keyword evidence="5 14" id="KW-0812">Transmembrane</keyword>
<dbReference type="Gene3D" id="3.40.50.10140">
    <property type="entry name" value="Toll/interleukin-1 receptor homology (TIR) domain"/>
    <property type="match status" value="1"/>
</dbReference>
<evidence type="ECO:0000256" key="9">
    <source>
        <dbReference type="ARBA" id="ARBA00022989"/>
    </source>
</evidence>
<feature type="chain" id="PRO_5042849596" description="TIR domain-containing protein" evidence="15">
    <location>
        <begin position="21"/>
        <end position="715"/>
    </location>
</feature>
<evidence type="ECO:0000256" key="8">
    <source>
        <dbReference type="ARBA" id="ARBA00022859"/>
    </source>
</evidence>
<feature type="domain" description="TIR" evidence="16">
    <location>
        <begin position="569"/>
        <end position="707"/>
    </location>
</feature>
<dbReference type="Pfam" id="PF01582">
    <property type="entry name" value="TIR"/>
    <property type="match status" value="1"/>
</dbReference>
<keyword evidence="13" id="KW-0325">Glycoprotein</keyword>
<dbReference type="InterPro" id="IPR003591">
    <property type="entry name" value="Leu-rich_rpt_typical-subtyp"/>
</dbReference>
<sequence length="715" mass="81675">MAHLTGFLLFLTSLSWFALSLLPSEVSPDFVRKGSQTCKIPTPKGGKRYDCYDRKCWCTKTRANCSDNKGSLLFVPRLPRGIQFLDLSYDNLSTIPQDFFANVTNLTSVSLSNNFIASIAEGAFEALKRLEVVFLDNNFHLTGEVLKPVFESKTLKCVDLRYGKLKTLPKNAYESPNLEEFYFHDEKVTVLNFSGFESVTKLRLLDWSGNYVKQIVPGLMRKLEILDLSNNPLSSFPDTCNAKAASFFPRLTLLNLKNNQIHSVPSQLCLPRLQHLDLSGNLLQYMSPNTFHLALFPQLNKLYLEAMDIHIKNIDAFAFNNTHLKSISLMYDNLKFSDEESIAKDSFAGCLNLKGLQLSSNVFSGVSDERFLGLFGNLTRLDTIYMGKTSLERISVRTFAKFPRLKSLFLYLNKITVIPDGAFAGNPLLEELNLNDNHVTTVTRTTFTDANRHSLKQLDLSGNPFSCDCDLRWFSDWLRSNKTLFKHSRSSYNCSNLHQEVASFTMPDQACLLSRDTSEFIVVSVSLLLMAMTLVSAVFRYRWHIRLLLYEVFRGRDDVRRRRLEEGNFDYDVFVSYASEDLPWVYATVMPELEHRLGLRLCVHERDFIPGKNIVDNIADCVESSKKILVVFSNHFLHSQWCQFELAYCLRHVMDYDDALIVVCLGDVASRDLTSSMMAVMKTTTYIQWVDDDDAIASFWGRLQMALQEVVPNRT</sequence>
<evidence type="ECO:0000256" key="1">
    <source>
        <dbReference type="ARBA" id="ARBA00004479"/>
    </source>
</evidence>
<comment type="similarity">
    <text evidence="2">Belongs to the Toll-like receptor family.</text>
</comment>
<organism evidence="17 18">
    <name type="scientific">Littorina saxatilis</name>
    <dbReference type="NCBI Taxonomy" id="31220"/>
    <lineage>
        <taxon>Eukaryota</taxon>
        <taxon>Metazoa</taxon>
        <taxon>Spiralia</taxon>
        <taxon>Lophotrochozoa</taxon>
        <taxon>Mollusca</taxon>
        <taxon>Gastropoda</taxon>
        <taxon>Caenogastropoda</taxon>
        <taxon>Littorinimorpha</taxon>
        <taxon>Littorinoidea</taxon>
        <taxon>Littorinidae</taxon>
        <taxon>Littorina</taxon>
    </lineage>
</organism>
<evidence type="ECO:0000256" key="10">
    <source>
        <dbReference type="ARBA" id="ARBA00023027"/>
    </source>
</evidence>
<keyword evidence="6 15" id="KW-0732">Signal</keyword>
<reference evidence="17 18" key="1">
    <citation type="submission" date="2024-02" db="EMBL/GenBank/DDBJ databases">
        <title>Chromosome-scale genome assembly of the rough periwinkle Littorina saxatilis.</title>
        <authorList>
            <person name="De Jode A."/>
            <person name="Faria R."/>
            <person name="Formenti G."/>
            <person name="Sims Y."/>
            <person name="Smith T.P."/>
            <person name="Tracey A."/>
            <person name="Wood J.M.D."/>
            <person name="Zagrodzka Z.B."/>
            <person name="Johannesson K."/>
            <person name="Butlin R.K."/>
            <person name="Leder E.H."/>
        </authorList>
    </citation>
    <scope>NUCLEOTIDE SEQUENCE [LARGE SCALE GENOMIC DNA]</scope>
    <source>
        <strain evidence="17">Snail1</strain>
        <tissue evidence="17">Muscle</tissue>
    </source>
</reference>
<keyword evidence="12" id="KW-0675">Receptor</keyword>
<keyword evidence="11 14" id="KW-0472">Membrane</keyword>
<dbReference type="GO" id="GO:0045087">
    <property type="term" value="P:innate immune response"/>
    <property type="evidence" value="ECO:0007669"/>
    <property type="project" value="UniProtKB-KW"/>
</dbReference>
<evidence type="ECO:0000313" key="18">
    <source>
        <dbReference type="Proteomes" id="UP001374579"/>
    </source>
</evidence>
<evidence type="ECO:0000256" key="14">
    <source>
        <dbReference type="SAM" id="Phobius"/>
    </source>
</evidence>
<dbReference type="GO" id="GO:0005886">
    <property type="term" value="C:plasma membrane"/>
    <property type="evidence" value="ECO:0007669"/>
    <property type="project" value="TreeGrafter"/>
</dbReference>
<dbReference type="AlphaFoldDB" id="A0AAN9ASP4"/>
<accession>A0AAN9ASP4</accession>
<dbReference type="GO" id="GO:0038023">
    <property type="term" value="F:signaling receptor activity"/>
    <property type="evidence" value="ECO:0007669"/>
    <property type="project" value="TreeGrafter"/>
</dbReference>
<evidence type="ECO:0000256" key="2">
    <source>
        <dbReference type="ARBA" id="ARBA00009634"/>
    </source>
</evidence>
<dbReference type="Pfam" id="PF00560">
    <property type="entry name" value="LRR_1"/>
    <property type="match status" value="1"/>
</dbReference>
<dbReference type="SMART" id="SM00369">
    <property type="entry name" value="LRR_TYP"/>
    <property type="match status" value="7"/>
</dbReference>
<evidence type="ECO:0000256" key="5">
    <source>
        <dbReference type="ARBA" id="ARBA00022692"/>
    </source>
</evidence>
<feature type="transmembrane region" description="Helical" evidence="14">
    <location>
        <begin position="520"/>
        <end position="539"/>
    </location>
</feature>
<keyword evidence="18" id="KW-1185">Reference proteome</keyword>
<comment type="caution">
    <text evidence="17">The sequence shown here is derived from an EMBL/GenBank/DDBJ whole genome shotgun (WGS) entry which is preliminary data.</text>
</comment>
<dbReference type="InterPro" id="IPR025875">
    <property type="entry name" value="Leu-rich_rpt_4"/>
</dbReference>
<dbReference type="InterPro" id="IPR001611">
    <property type="entry name" value="Leu-rich_rpt"/>
</dbReference>
<dbReference type="Pfam" id="PF12799">
    <property type="entry name" value="LRR_4"/>
    <property type="match status" value="1"/>
</dbReference>
<dbReference type="InterPro" id="IPR035897">
    <property type="entry name" value="Toll_tir_struct_dom_sf"/>
</dbReference>
<evidence type="ECO:0000256" key="15">
    <source>
        <dbReference type="SAM" id="SignalP"/>
    </source>
</evidence>
<keyword evidence="8" id="KW-0391">Immunity</keyword>
<keyword evidence="7" id="KW-0677">Repeat</keyword>